<feature type="transmembrane region" description="Helical" evidence="2">
    <location>
        <begin position="7"/>
        <end position="25"/>
    </location>
</feature>
<feature type="region of interest" description="Disordered" evidence="1">
    <location>
        <begin position="91"/>
        <end position="195"/>
    </location>
</feature>
<evidence type="ECO:0000256" key="1">
    <source>
        <dbReference type="SAM" id="MobiDB-lite"/>
    </source>
</evidence>
<gene>
    <name evidence="3" type="ORF">E2C01_013946</name>
</gene>
<reference evidence="3 4" key="1">
    <citation type="submission" date="2019-05" db="EMBL/GenBank/DDBJ databases">
        <title>Another draft genome of Portunus trituberculatus and its Hox gene families provides insights of decapod evolution.</title>
        <authorList>
            <person name="Jeong J.-H."/>
            <person name="Song I."/>
            <person name="Kim S."/>
            <person name="Choi T."/>
            <person name="Kim D."/>
            <person name="Ryu S."/>
            <person name="Kim W."/>
        </authorList>
    </citation>
    <scope>NUCLEOTIDE SEQUENCE [LARGE SCALE GENOMIC DNA]</scope>
    <source>
        <tissue evidence="3">Muscle</tissue>
    </source>
</reference>
<organism evidence="3 4">
    <name type="scientific">Portunus trituberculatus</name>
    <name type="common">Swimming crab</name>
    <name type="synonym">Neptunus trituberculatus</name>
    <dbReference type="NCBI Taxonomy" id="210409"/>
    <lineage>
        <taxon>Eukaryota</taxon>
        <taxon>Metazoa</taxon>
        <taxon>Ecdysozoa</taxon>
        <taxon>Arthropoda</taxon>
        <taxon>Crustacea</taxon>
        <taxon>Multicrustacea</taxon>
        <taxon>Malacostraca</taxon>
        <taxon>Eumalacostraca</taxon>
        <taxon>Eucarida</taxon>
        <taxon>Decapoda</taxon>
        <taxon>Pleocyemata</taxon>
        <taxon>Brachyura</taxon>
        <taxon>Eubrachyura</taxon>
        <taxon>Portunoidea</taxon>
        <taxon>Portunidae</taxon>
        <taxon>Portuninae</taxon>
        <taxon>Portunus</taxon>
    </lineage>
</organism>
<dbReference type="Proteomes" id="UP000324222">
    <property type="component" value="Unassembled WGS sequence"/>
</dbReference>
<keyword evidence="4" id="KW-1185">Reference proteome</keyword>
<feature type="compositionally biased region" description="Pro residues" evidence="1">
    <location>
        <begin position="120"/>
        <end position="138"/>
    </location>
</feature>
<feature type="compositionally biased region" description="Low complexity" evidence="1">
    <location>
        <begin position="99"/>
        <end position="115"/>
    </location>
</feature>
<evidence type="ECO:0000256" key="2">
    <source>
        <dbReference type="SAM" id="Phobius"/>
    </source>
</evidence>
<sequence length="477" mass="51680">MTDEGKIFIEVVGLWACVVAVVVAAPHHTPARQLRVSDGTKGRGEGLHSLTGISPRGRRHAALDKVSAQPLKREALEVNIGTGILVKGAGTTQRPFNFPQSPTHSPSQPSGPSTQRPVIFPDPGPQVTPTPPVNPTQVPPTIFHSPFFPNDLFPPPGSRPKPSDGSPPKPPSQNPSSQTPSRPSDFFPGQTTPPPFFVPVIPTRRPNIITNTPPQRPFFPNTPPQGSVFPNNPSQRPIFTNIPPPGSVFSNTPPQGSIFPNTAPQGPGRFPNIPQRPTGIPIPPNQGPDYIHPTTRRPKFPGFPIPSSPTTRKPCSCRNHTTNINPATPTIPPTTFFSPSPVVPFFPTVAPPFPTLPPQFPTPTPAAARPVTPNPGGFRPSFRPTFTPVASFPVFPNSQSRPVHPNTQPRPVLFIPTHIRSPDVLRVNQRPVSTNGLPRFPIRQPVNGRRFVTPHFRLFIPHQSSQGVNQLKTNSDK</sequence>
<feature type="compositionally biased region" description="Pro residues" evidence="1">
    <location>
        <begin position="152"/>
        <end position="173"/>
    </location>
</feature>
<feature type="region of interest" description="Disordered" evidence="1">
    <location>
        <begin position="34"/>
        <end position="59"/>
    </location>
</feature>
<evidence type="ECO:0000313" key="3">
    <source>
        <dbReference type="EMBL" id="MPC20974.1"/>
    </source>
</evidence>
<comment type="caution">
    <text evidence="3">The sequence shown here is derived from an EMBL/GenBank/DDBJ whole genome shotgun (WGS) entry which is preliminary data.</text>
</comment>
<keyword evidence="2" id="KW-0812">Transmembrane</keyword>
<keyword evidence="2" id="KW-0472">Membrane</keyword>
<dbReference type="AlphaFoldDB" id="A0A5B7DIK0"/>
<protein>
    <submittedName>
        <fullName evidence="3">Uncharacterized protein</fullName>
    </submittedName>
</protein>
<proteinExistence type="predicted"/>
<evidence type="ECO:0000313" key="4">
    <source>
        <dbReference type="Proteomes" id="UP000324222"/>
    </source>
</evidence>
<dbReference type="OrthoDB" id="10671792at2759"/>
<feature type="compositionally biased region" description="Low complexity" evidence="1">
    <location>
        <begin position="174"/>
        <end position="190"/>
    </location>
</feature>
<accession>A0A5B7DIK0</accession>
<dbReference type="EMBL" id="VSRR010000931">
    <property type="protein sequence ID" value="MPC20974.1"/>
    <property type="molecule type" value="Genomic_DNA"/>
</dbReference>
<name>A0A5B7DIK0_PORTR</name>
<keyword evidence="2" id="KW-1133">Transmembrane helix</keyword>